<keyword evidence="4" id="KW-1185">Reference proteome</keyword>
<protein>
    <recommendedName>
        <fullName evidence="5">Transmembrane protein</fullName>
    </recommendedName>
</protein>
<organism evidence="3 4">
    <name type="scientific">Actinidia rufa</name>
    <dbReference type="NCBI Taxonomy" id="165716"/>
    <lineage>
        <taxon>Eukaryota</taxon>
        <taxon>Viridiplantae</taxon>
        <taxon>Streptophyta</taxon>
        <taxon>Embryophyta</taxon>
        <taxon>Tracheophyta</taxon>
        <taxon>Spermatophyta</taxon>
        <taxon>Magnoliopsida</taxon>
        <taxon>eudicotyledons</taxon>
        <taxon>Gunneridae</taxon>
        <taxon>Pentapetalae</taxon>
        <taxon>asterids</taxon>
        <taxon>Ericales</taxon>
        <taxon>Actinidiaceae</taxon>
        <taxon>Actinidia</taxon>
    </lineage>
</organism>
<dbReference type="AlphaFoldDB" id="A0A7J0EX96"/>
<name>A0A7J0EX96_9ERIC</name>
<keyword evidence="2" id="KW-0472">Membrane</keyword>
<feature type="coiled-coil region" evidence="1">
    <location>
        <begin position="77"/>
        <end position="104"/>
    </location>
</feature>
<comment type="caution">
    <text evidence="3">The sequence shown here is derived from an EMBL/GenBank/DDBJ whole genome shotgun (WGS) entry which is preliminary data.</text>
</comment>
<feature type="transmembrane region" description="Helical" evidence="2">
    <location>
        <begin position="159"/>
        <end position="181"/>
    </location>
</feature>
<gene>
    <name evidence="3" type="ORF">Acr_07g0010230</name>
</gene>
<dbReference type="PANTHER" id="PTHR33868">
    <property type="entry name" value="EXPRESSED PROTEIN"/>
    <property type="match status" value="1"/>
</dbReference>
<evidence type="ECO:0000313" key="4">
    <source>
        <dbReference type="Proteomes" id="UP000585474"/>
    </source>
</evidence>
<keyword evidence="2" id="KW-1133">Transmembrane helix</keyword>
<keyword evidence="1" id="KW-0175">Coiled coil</keyword>
<evidence type="ECO:0008006" key="5">
    <source>
        <dbReference type="Google" id="ProtNLM"/>
    </source>
</evidence>
<dbReference type="PANTHER" id="PTHR33868:SF10">
    <property type="entry name" value="OS08G0483100 PROTEIN"/>
    <property type="match status" value="1"/>
</dbReference>
<evidence type="ECO:0000256" key="2">
    <source>
        <dbReference type="SAM" id="Phobius"/>
    </source>
</evidence>
<dbReference type="OrthoDB" id="1673621at2759"/>
<evidence type="ECO:0000256" key="1">
    <source>
        <dbReference type="SAM" id="Coils"/>
    </source>
</evidence>
<dbReference type="Proteomes" id="UP000585474">
    <property type="component" value="Unassembled WGS sequence"/>
</dbReference>
<accession>A0A7J0EX96</accession>
<reference evidence="3 4" key="1">
    <citation type="submission" date="2019-07" db="EMBL/GenBank/DDBJ databases">
        <title>De Novo Assembly of kiwifruit Actinidia rufa.</title>
        <authorList>
            <person name="Sugita-Konishi S."/>
            <person name="Sato K."/>
            <person name="Mori E."/>
            <person name="Abe Y."/>
            <person name="Kisaki G."/>
            <person name="Hamano K."/>
            <person name="Suezawa K."/>
            <person name="Otani M."/>
            <person name="Fukuda T."/>
            <person name="Manabe T."/>
            <person name="Gomi K."/>
            <person name="Tabuchi M."/>
            <person name="Akimitsu K."/>
            <person name="Kataoka I."/>
        </authorList>
    </citation>
    <scope>NUCLEOTIDE SEQUENCE [LARGE SCALE GENOMIC DNA]</scope>
    <source>
        <strain evidence="4">cv. Fuchu</strain>
    </source>
</reference>
<evidence type="ECO:0000313" key="3">
    <source>
        <dbReference type="EMBL" id="GFY90826.1"/>
    </source>
</evidence>
<dbReference type="EMBL" id="BJWL01000007">
    <property type="protein sequence ID" value="GFY90826.1"/>
    <property type="molecule type" value="Genomic_DNA"/>
</dbReference>
<keyword evidence="2" id="KW-0812">Transmembrane</keyword>
<sequence>MMASNGSNPNFGGLERESSGLGLMQNCDLPPPVKVFAGPDKVVLSPMTRVYNTVVEGGENDGLGCSENEKLELLKALRLSQTRAREAEKKAASLKKERDCLRRVLQEDSLWLFGYRQLVKLLELQLSRVQGQGQKGQFYSGCHRSKEEEDGKDAAGMTWFVAWTLCLGIAGVGFAIGCRYIF</sequence>
<proteinExistence type="predicted"/>